<keyword evidence="10" id="KW-1185">Reference proteome</keyword>
<keyword evidence="7" id="KW-0812">Transmembrane</keyword>
<keyword evidence="7" id="KW-0472">Membrane</keyword>
<feature type="transmembrane region" description="Helical" evidence="7">
    <location>
        <begin position="75"/>
        <end position="97"/>
    </location>
</feature>
<dbReference type="Proteomes" id="UP001500021">
    <property type="component" value="Unassembled WGS sequence"/>
</dbReference>
<keyword evidence="3" id="KW-0479">Metal-binding</keyword>
<feature type="transmembrane region" description="Helical" evidence="7">
    <location>
        <begin position="154"/>
        <end position="172"/>
    </location>
</feature>
<dbReference type="Pfam" id="PF13746">
    <property type="entry name" value="Fer4_18"/>
    <property type="match status" value="1"/>
</dbReference>
<sequence>MKFDIKEEHLIIKPYKSNESIYVREQKGFYQRIRRYLGWLLMLTFIAIPFIQFNGEQAVLLDVAKQEFRLFSVTFWPQDFVLLAGIFMVAAFALFFITTWLGRVWCGYTCPQTIWTLAFIWVEHRIEGKRNQRKALDKAPWSINKLQKRVAKHSIWLVMSLFTATTFMSYFIPASDLYSEMIAFEWSGLITFWVVFFTFCTYGNAGWMREQVCIYLCPYSRFQSAMFDKNTFLVAYDTKRGESRGPRKRKADHKSLGLGDCVDCNLCVEVCPVGIDIRNGMQYECINCGLCVDACDETMSRFNYPTGLISYTSEQRLLSKKPQPFNLKLAAYGSLCIMLVAALGLWINERIPLEASVLRDRNALYRVNYEGMVENTYTLKILNKSQQSANYRIYVEDIELDKIIQGEPIKTVQVAAGKMQEVPLTLSVDSYNLQQKMTNISFIIQSVNQPTTVVKKETVFFSD</sequence>
<feature type="transmembrane region" description="Helical" evidence="7">
    <location>
        <begin position="184"/>
        <end position="202"/>
    </location>
</feature>
<feature type="transmembrane region" description="Helical" evidence="7">
    <location>
        <begin position="329"/>
        <end position="347"/>
    </location>
</feature>
<keyword evidence="5" id="KW-0408">Iron</keyword>
<dbReference type="EMBL" id="BAAAFA010000006">
    <property type="protein sequence ID" value="GAA0817422.1"/>
    <property type="molecule type" value="Genomic_DNA"/>
</dbReference>
<protein>
    <submittedName>
        <fullName evidence="9">Cytochrome c oxidase accessory protein CcoG</fullName>
    </submittedName>
</protein>
<proteinExistence type="predicted"/>
<evidence type="ECO:0000256" key="4">
    <source>
        <dbReference type="ARBA" id="ARBA00022982"/>
    </source>
</evidence>
<dbReference type="InterPro" id="IPR014116">
    <property type="entry name" value="Cyt_c_oxidase_cbb3_FixG"/>
</dbReference>
<evidence type="ECO:0000313" key="10">
    <source>
        <dbReference type="Proteomes" id="UP001500021"/>
    </source>
</evidence>
<dbReference type="Pfam" id="PF11614">
    <property type="entry name" value="FixG_C"/>
    <property type="match status" value="1"/>
</dbReference>
<keyword evidence="7" id="KW-1133">Transmembrane helix</keyword>
<dbReference type="InterPro" id="IPR017900">
    <property type="entry name" value="4Fe4S_Fe_S_CS"/>
</dbReference>
<gene>
    <name evidence="9" type="primary">ccoG_2</name>
    <name evidence="9" type="ORF">GCM10009111_18610</name>
</gene>
<evidence type="ECO:0000256" key="1">
    <source>
        <dbReference type="ARBA" id="ARBA00022448"/>
    </source>
</evidence>
<evidence type="ECO:0000256" key="5">
    <source>
        <dbReference type="ARBA" id="ARBA00023004"/>
    </source>
</evidence>
<evidence type="ECO:0000256" key="6">
    <source>
        <dbReference type="ARBA" id="ARBA00023014"/>
    </source>
</evidence>
<evidence type="ECO:0000256" key="2">
    <source>
        <dbReference type="ARBA" id="ARBA00022485"/>
    </source>
</evidence>
<dbReference type="RefSeq" id="WP_215981652.1">
    <property type="nucleotide sequence ID" value="NZ_BAAAFA010000006.1"/>
</dbReference>
<dbReference type="PANTHER" id="PTHR30176">
    <property type="entry name" value="FERREDOXIN-TYPE PROTEIN NAPH"/>
    <property type="match status" value="1"/>
</dbReference>
<accession>A0ABN1L722</accession>
<dbReference type="InterPro" id="IPR017896">
    <property type="entry name" value="4Fe4S_Fe-S-bd"/>
</dbReference>
<evidence type="ECO:0000256" key="7">
    <source>
        <dbReference type="SAM" id="Phobius"/>
    </source>
</evidence>
<keyword evidence="6" id="KW-0411">Iron-sulfur</keyword>
<dbReference type="NCBIfam" id="TIGR02745">
    <property type="entry name" value="ccoG_rdxA_fixG"/>
    <property type="match status" value="1"/>
</dbReference>
<evidence type="ECO:0000259" key="8">
    <source>
        <dbReference type="PROSITE" id="PS51379"/>
    </source>
</evidence>
<keyword evidence="4" id="KW-0249">Electron transport</keyword>
<dbReference type="PROSITE" id="PS00198">
    <property type="entry name" value="4FE4S_FER_1"/>
    <property type="match status" value="1"/>
</dbReference>
<feature type="domain" description="4Fe-4S ferredoxin-type" evidence="8">
    <location>
        <begin position="252"/>
        <end position="280"/>
    </location>
</feature>
<organism evidence="9 10">
    <name type="scientific">Colwellia asteriadis</name>
    <dbReference type="NCBI Taxonomy" id="517723"/>
    <lineage>
        <taxon>Bacteria</taxon>
        <taxon>Pseudomonadati</taxon>
        <taxon>Pseudomonadota</taxon>
        <taxon>Gammaproteobacteria</taxon>
        <taxon>Alteromonadales</taxon>
        <taxon>Colwelliaceae</taxon>
        <taxon>Colwellia</taxon>
    </lineage>
</organism>
<keyword evidence="2" id="KW-0004">4Fe-4S</keyword>
<keyword evidence="1" id="KW-0813">Transport</keyword>
<reference evidence="9 10" key="1">
    <citation type="journal article" date="2019" name="Int. J. Syst. Evol. Microbiol.">
        <title>The Global Catalogue of Microorganisms (GCM) 10K type strain sequencing project: providing services to taxonomists for standard genome sequencing and annotation.</title>
        <authorList>
            <consortium name="The Broad Institute Genomics Platform"/>
            <consortium name="The Broad Institute Genome Sequencing Center for Infectious Disease"/>
            <person name="Wu L."/>
            <person name="Ma J."/>
        </authorList>
    </citation>
    <scope>NUCLEOTIDE SEQUENCE [LARGE SCALE GENOMIC DNA]</scope>
    <source>
        <strain evidence="9 10">JCM 15608</strain>
    </source>
</reference>
<name>A0ABN1L722_9GAMM</name>
<dbReference type="InterPro" id="IPR032879">
    <property type="entry name" value="FixG_C"/>
</dbReference>
<evidence type="ECO:0000313" key="9">
    <source>
        <dbReference type="EMBL" id="GAA0817422.1"/>
    </source>
</evidence>
<dbReference type="PROSITE" id="PS51379">
    <property type="entry name" value="4FE4S_FER_2"/>
    <property type="match status" value="1"/>
</dbReference>
<dbReference type="PANTHER" id="PTHR30176:SF3">
    <property type="entry name" value="FERREDOXIN-TYPE PROTEIN NAPH"/>
    <property type="match status" value="1"/>
</dbReference>
<evidence type="ECO:0000256" key="3">
    <source>
        <dbReference type="ARBA" id="ARBA00022723"/>
    </source>
</evidence>
<feature type="transmembrane region" description="Helical" evidence="7">
    <location>
        <begin position="36"/>
        <end position="55"/>
    </location>
</feature>
<comment type="caution">
    <text evidence="9">The sequence shown here is derived from an EMBL/GenBank/DDBJ whole genome shotgun (WGS) entry which is preliminary data.</text>
</comment>
<dbReference type="InterPro" id="IPR051684">
    <property type="entry name" value="Electron_Trans/Redox"/>
</dbReference>